<evidence type="ECO:0000313" key="4">
    <source>
        <dbReference type="EMBL" id="MBM6498382.1"/>
    </source>
</evidence>
<dbReference type="EMBL" id="JACSOD020000424">
    <property type="protein sequence ID" value="MBM6498382.1"/>
    <property type="molecule type" value="Genomic_DNA"/>
</dbReference>
<keyword evidence="2" id="KW-0119">Carbohydrate metabolism</keyword>
<dbReference type="Pfam" id="PF10282">
    <property type="entry name" value="Lactonase"/>
    <property type="match status" value="1"/>
</dbReference>
<dbReference type="RefSeq" id="WP_187658477.1">
    <property type="nucleotide sequence ID" value="NZ_JACSOD020000424.1"/>
</dbReference>
<comment type="caution">
    <text evidence="4">The sequence shown here is derived from an EMBL/GenBank/DDBJ whole genome shotgun (WGS) entry which is preliminary data.</text>
</comment>
<comment type="similarity">
    <text evidence="1">Belongs to the cycloisomerase 2 family.</text>
</comment>
<keyword evidence="5" id="KW-1185">Reference proteome</keyword>
<evidence type="ECO:0000256" key="2">
    <source>
        <dbReference type="ARBA" id="ARBA00022526"/>
    </source>
</evidence>
<organism evidence="4 5">
    <name type="scientific">Flavobacterium macrobrachii</name>
    <dbReference type="NCBI Taxonomy" id="591204"/>
    <lineage>
        <taxon>Bacteria</taxon>
        <taxon>Pseudomonadati</taxon>
        <taxon>Bacteroidota</taxon>
        <taxon>Flavobacteriia</taxon>
        <taxon>Flavobacteriales</taxon>
        <taxon>Flavobacteriaceae</taxon>
        <taxon>Flavobacterium</taxon>
    </lineage>
</organism>
<gene>
    <name evidence="4" type="ORF">H9X54_003580</name>
</gene>
<dbReference type="InterPro" id="IPR050282">
    <property type="entry name" value="Cycloisomerase_2"/>
</dbReference>
<evidence type="ECO:0000313" key="5">
    <source>
        <dbReference type="Proteomes" id="UP000759529"/>
    </source>
</evidence>
<accession>A0ABS2CTS3</accession>
<dbReference type="InterPro" id="IPR015943">
    <property type="entry name" value="WD40/YVTN_repeat-like_dom_sf"/>
</dbReference>
<sequence>MRAVLHYLVVFFALQTAHAQQKNLNLIIGTYTNSCESDGIYVYDFNTETADFQLKSATKGVVNPSFLAISEDKKHVYATNESGNDSKISAFNYNSDSGILEFLNAKSSEGNDPCHIINDDKNVLVANYSGGSIAVFGKNEDGSLSDKKQVILHSGKSINTARQEKSHIHQLQFSPDGKYVFATDLGADFIYFYKYYNNREAEILEPFQVKKVKSGSGPRHLTFSKDGKNVYLVQELDGTLTVFKYHKEKLEVIQETTLITKDFKGEISAADIHFSPDEKFLYATNRGTANTISCFERKEDGTLKLVQTIKTEGKGPRNFAIDPTGNFLLVGHQYTNEIVVFKRDKINGKLTDTKKRIAICSPVCLVFD</sequence>
<dbReference type="InterPro" id="IPR011048">
    <property type="entry name" value="Haem_d1_sf"/>
</dbReference>
<dbReference type="SUPFAM" id="SSF51004">
    <property type="entry name" value="C-terminal (heme d1) domain of cytochrome cd1-nitrite reductase"/>
    <property type="match status" value="1"/>
</dbReference>
<feature type="signal peptide" evidence="3">
    <location>
        <begin position="1"/>
        <end position="19"/>
    </location>
</feature>
<name>A0ABS2CTS3_9FLAO</name>
<dbReference type="PANTHER" id="PTHR30344">
    <property type="entry name" value="6-PHOSPHOGLUCONOLACTONASE-RELATED"/>
    <property type="match status" value="1"/>
</dbReference>
<reference evidence="4 5" key="1">
    <citation type="submission" date="2021-02" db="EMBL/GenBank/DDBJ databases">
        <authorList>
            <person name="Jung H.S."/>
            <person name="Chun B.H."/>
            <person name="Jeon C.O."/>
        </authorList>
    </citation>
    <scope>NUCLEOTIDE SEQUENCE [LARGE SCALE GENOMIC DNA]</scope>
    <source>
        <strain evidence="4 5">LMG 25203</strain>
    </source>
</reference>
<keyword evidence="3" id="KW-0732">Signal</keyword>
<proteinExistence type="inferred from homology"/>
<dbReference type="PANTHER" id="PTHR30344:SF1">
    <property type="entry name" value="6-PHOSPHOGLUCONOLACTONASE"/>
    <property type="match status" value="1"/>
</dbReference>
<evidence type="ECO:0000256" key="1">
    <source>
        <dbReference type="ARBA" id="ARBA00005564"/>
    </source>
</evidence>
<evidence type="ECO:0000256" key="3">
    <source>
        <dbReference type="SAM" id="SignalP"/>
    </source>
</evidence>
<protein>
    <submittedName>
        <fullName evidence="4">Lactonase family protein</fullName>
    </submittedName>
</protein>
<dbReference type="Gene3D" id="2.130.10.10">
    <property type="entry name" value="YVTN repeat-like/Quinoprotein amine dehydrogenase"/>
    <property type="match status" value="1"/>
</dbReference>
<dbReference type="InterPro" id="IPR019405">
    <property type="entry name" value="Lactonase_7-beta_prop"/>
</dbReference>
<feature type="chain" id="PRO_5047132187" evidence="3">
    <location>
        <begin position="20"/>
        <end position="368"/>
    </location>
</feature>
<keyword evidence="2" id="KW-0313">Glucose metabolism</keyword>
<dbReference type="Proteomes" id="UP000759529">
    <property type="component" value="Unassembled WGS sequence"/>
</dbReference>